<protein>
    <submittedName>
        <fullName evidence="1">Uncharacterized protein</fullName>
    </submittedName>
</protein>
<organism evidence="2">
    <name type="scientific">Arabidopsis lyrata subsp. lyrata</name>
    <name type="common">Lyre-leaved rock-cress</name>
    <dbReference type="NCBI Taxonomy" id="81972"/>
    <lineage>
        <taxon>Eukaryota</taxon>
        <taxon>Viridiplantae</taxon>
        <taxon>Streptophyta</taxon>
        <taxon>Embryophyta</taxon>
        <taxon>Tracheophyta</taxon>
        <taxon>Spermatophyta</taxon>
        <taxon>Magnoliopsida</taxon>
        <taxon>eudicotyledons</taxon>
        <taxon>Gunneridae</taxon>
        <taxon>Pentapetalae</taxon>
        <taxon>rosids</taxon>
        <taxon>malvids</taxon>
        <taxon>Brassicales</taxon>
        <taxon>Brassicaceae</taxon>
        <taxon>Camelineae</taxon>
        <taxon>Arabidopsis</taxon>
    </lineage>
</organism>
<proteinExistence type="predicted"/>
<name>D7MCY4_ARALL</name>
<dbReference type="eggNOG" id="KOG0565">
    <property type="taxonomic scope" value="Eukaryota"/>
</dbReference>
<accession>D7MCY4</accession>
<dbReference type="AlphaFoldDB" id="D7MCY4"/>
<dbReference type="Proteomes" id="UP000008694">
    <property type="component" value="Unassembled WGS sequence"/>
</dbReference>
<dbReference type="EMBL" id="GL348719">
    <property type="protein sequence ID" value="EFH44283.1"/>
    <property type="molecule type" value="Genomic_DNA"/>
</dbReference>
<dbReference type="Gramene" id="scaffold_702641.1">
    <property type="protein sequence ID" value="scaffold_702641.1"/>
    <property type="gene ID" value="scaffold_702641.1"/>
</dbReference>
<reference evidence="2" key="1">
    <citation type="journal article" date="2011" name="Nat. Genet.">
        <title>The Arabidopsis lyrata genome sequence and the basis of rapid genome size change.</title>
        <authorList>
            <person name="Hu T.T."/>
            <person name="Pattyn P."/>
            <person name="Bakker E.G."/>
            <person name="Cao J."/>
            <person name="Cheng J.-F."/>
            <person name="Clark R.M."/>
            <person name="Fahlgren N."/>
            <person name="Fawcett J.A."/>
            <person name="Grimwood J."/>
            <person name="Gundlach H."/>
            <person name="Haberer G."/>
            <person name="Hollister J.D."/>
            <person name="Ossowski S."/>
            <person name="Ottilar R.P."/>
            <person name="Salamov A.A."/>
            <person name="Schneeberger K."/>
            <person name="Spannagl M."/>
            <person name="Wang X."/>
            <person name="Yang L."/>
            <person name="Nasrallah M.E."/>
            <person name="Bergelson J."/>
            <person name="Carrington J.C."/>
            <person name="Gaut B.S."/>
            <person name="Schmutz J."/>
            <person name="Mayer K.F.X."/>
            <person name="Van de Peer Y."/>
            <person name="Grigoriev I.V."/>
            <person name="Nordborg M."/>
            <person name="Weigel D."/>
            <person name="Guo Y.-L."/>
        </authorList>
    </citation>
    <scope>NUCLEOTIDE SEQUENCE [LARGE SCALE GENOMIC DNA]</scope>
    <source>
        <strain evidence="2">cv. MN47</strain>
    </source>
</reference>
<sequence length="87" mass="10087">MSDRESCYELIDSATALASIDWLNETTLEFRSKEKLRRVFSSNAMLGFKLPENPTGASRFASDARNLKRLRSFETLQLRYFDKVNEC</sequence>
<dbReference type="HOGENOM" id="CLU_2486402_0_0_1"/>
<dbReference type="STRING" id="81972.D7MCY4"/>
<evidence type="ECO:0000313" key="1">
    <source>
        <dbReference type="EMBL" id="EFH44283.1"/>
    </source>
</evidence>
<keyword evidence="2" id="KW-1185">Reference proteome</keyword>
<gene>
    <name evidence="1" type="ORF">ARALYDRAFT_914899</name>
</gene>
<evidence type="ECO:0000313" key="2">
    <source>
        <dbReference type="Proteomes" id="UP000008694"/>
    </source>
</evidence>